<dbReference type="InterPro" id="IPR036691">
    <property type="entry name" value="Endo/exonu/phosph_ase_sf"/>
</dbReference>
<dbReference type="AlphaFoldDB" id="U5DLX3"/>
<dbReference type="RefSeq" id="WP_022606629.1">
    <property type="nucleotide sequence ID" value="NZ_ASSJ01000047.1"/>
</dbReference>
<dbReference type="eggNOG" id="COG3568">
    <property type="taxonomic scope" value="Bacteria"/>
</dbReference>
<dbReference type="STRING" id="582515.KR51_00017930"/>
<feature type="domain" description="Endonuclease/exonuclease/phosphatase" evidence="1">
    <location>
        <begin position="6"/>
        <end position="251"/>
    </location>
</feature>
<dbReference type="PANTHER" id="PTHR12121:SF36">
    <property type="entry name" value="ENDONUCLEASE_EXONUCLEASE_PHOSPHATASE DOMAIN-CONTAINING PROTEIN"/>
    <property type="match status" value="1"/>
</dbReference>
<protein>
    <submittedName>
        <fullName evidence="2">Metal-dependent hydrolase</fullName>
    </submittedName>
</protein>
<keyword evidence="3" id="KW-1185">Reference proteome</keyword>
<dbReference type="GO" id="GO:0000175">
    <property type="term" value="F:3'-5'-RNA exonuclease activity"/>
    <property type="evidence" value="ECO:0007669"/>
    <property type="project" value="TreeGrafter"/>
</dbReference>
<dbReference type="Proteomes" id="UP000016960">
    <property type="component" value="Unassembled WGS sequence"/>
</dbReference>
<name>U5DLX3_9CHRO</name>
<dbReference type="InterPro" id="IPR050410">
    <property type="entry name" value="CCR4/nocturin_mRNA_transcr"/>
</dbReference>
<sequence length="260" mass="29786">MQLTIASFNLRHDRPDPDDRDWRVRCPAVVALLKHHRPDAIGTQEGKANQLLDLHRMLPEYQSVGCDRANTGKDEHCAIFFRRDRLRCLSATDFALSDTPDAIGSMTSSWSTRMPRMATLATFALNRFDGRIVFCNTHLDHESEIARKNGAALIRDRLASHTDARDFWLLSGDFNDEPESAPRATFLEPFSGDRRLDDAIASLPPPRQKSMHRYTGIGDTAIDTIYYDNRWQLTSAWVENKRWLDLLPSDHFPVFAKFEI</sequence>
<dbReference type="EMBL" id="ASSJ01000047">
    <property type="protein sequence ID" value="ERN41574.1"/>
    <property type="molecule type" value="Genomic_DNA"/>
</dbReference>
<dbReference type="PANTHER" id="PTHR12121">
    <property type="entry name" value="CARBON CATABOLITE REPRESSOR PROTEIN 4"/>
    <property type="match status" value="1"/>
</dbReference>
<comment type="caution">
    <text evidence="2">The sequence shown here is derived from an EMBL/GenBank/DDBJ whole genome shotgun (WGS) entry which is preliminary data.</text>
</comment>
<accession>U5DLX3</accession>
<dbReference type="InParanoid" id="U5DLX3"/>
<dbReference type="PATRIC" id="fig|582515.4.peg.2034"/>
<dbReference type="CDD" id="cd09083">
    <property type="entry name" value="EEP-1"/>
    <property type="match status" value="1"/>
</dbReference>
<evidence type="ECO:0000313" key="3">
    <source>
        <dbReference type="Proteomes" id="UP000016960"/>
    </source>
</evidence>
<organism evidence="2 3">
    <name type="scientific">Rubidibacter lacunae KORDI 51-2</name>
    <dbReference type="NCBI Taxonomy" id="582515"/>
    <lineage>
        <taxon>Bacteria</taxon>
        <taxon>Bacillati</taxon>
        <taxon>Cyanobacteriota</taxon>
        <taxon>Cyanophyceae</taxon>
        <taxon>Oscillatoriophycideae</taxon>
        <taxon>Chroococcales</taxon>
        <taxon>Aphanothecaceae</taxon>
        <taxon>Rubidibacter</taxon>
    </lineage>
</organism>
<dbReference type="Pfam" id="PF03372">
    <property type="entry name" value="Exo_endo_phos"/>
    <property type="match status" value="1"/>
</dbReference>
<gene>
    <name evidence="2" type="ORF">KR51_00017930</name>
</gene>
<dbReference type="OrthoDB" id="9793162at2"/>
<evidence type="ECO:0000259" key="1">
    <source>
        <dbReference type="Pfam" id="PF03372"/>
    </source>
</evidence>
<dbReference type="SUPFAM" id="SSF56219">
    <property type="entry name" value="DNase I-like"/>
    <property type="match status" value="1"/>
</dbReference>
<dbReference type="Gene3D" id="3.60.10.10">
    <property type="entry name" value="Endonuclease/exonuclease/phosphatase"/>
    <property type="match status" value="1"/>
</dbReference>
<evidence type="ECO:0000313" key="2">
    <source>
        <dbReference type="EMBL" id="ERN41574.1"/>
    </source>
</evidence>
<proteinExistence type="predicted"/>
<keyword evidence="2" id="KW-0378">Hydrolase</keyword>
<reference evidence="2 3" key="1">
    <citation type="submission" date="2013-05" db="EMBL/GenBank/DDBJ databases">
        <title>Draft genome sequence of Rubidibacter lacunae KORDI 51-2.</title>
        <authorList>
            <person name="Choi D.H."/>
            <person name="Noh J.H."/>
            <person name="Kwon K.-K."/>
            <person name="Lee J.-H."/>
            <person name="Ryu J.-Y."/>
        </authorList>
    </citation>
    <scope>NUCLEOTIDE SEQUENCE [LARGE SCALE GENOMIC DNA]</scope>
    <source>
        <strain evidence="2 3">KORDI 51-2</strain>
    </source>
</reference>
<dbReference type="InterPro" id="IPR005135">
    <property type="entry name" value="Endo/exonuclease/phosphatase"/>
</dbReference>